<dbReference type="InterPro" id="IPR029510">
    <property type="entry name" value="Ald_DH_CS_GLU"/>
</dbReference>
<dbReference type="InterPro" id="IPR012394">
    <property type="entry name" value="Aldehyde_DH_NAD(P)"/>
</dbReference>
<dbReference type="VEuPathDB" id="FungiDB:CJJ07_001292"/>
<dbReference type="VEuPathDB" id="FungiDB:CJI97_003239"/>
<evidence type="ECO:0000313" key="8">
    <source>
        <dbReference type="Proteomes" id="UP000037122"/>
    </source>
</evidence>
<dbReference type="EMBL" id="LGST01000016">
    <property type="protein sequence ID" value="KNE01271.1"/>
    <property type="molecule type" value="Genomic_DNA"/>
</dbReference>
<dbReference type="Proteomes" id="UP000037122">
    <property type="component" value="Unassembled WGS sequence"/>
</dbReference>
<evidence type="ECO:0000256" key="4">
    <source>
        <dbReference type="RuleBase" id="RU003345"/>
    </source>
</evidence>
<evidence type="ECO:0000256" key="1">
    <source>
        <dbReference type="ARBA" id="ARBA00009986"/>
    </source>
</evidence>
<dbReference type="Gene3D" id="3.40.605.10">
    <property type="entry name" value="Aldehyde Dehydrogenase, Chain A, domain 1"/>
    <property type="match status" value="1"/>
</dbReference>
<evidence type="ECO:0000259" key="6">
    <source>
        <dbReference type="Pfam" id="PF00171"/>
    </source>
</evidence>
<accession>A0A0L0P5F1</accession>
<proteinExistence type="inferred from homology"/>
<keyword evidence="2 4" id="KW-0560">Oxidoreductase</keyword>
<protein>
    <recommendedName>
        <fullName evidence="6">Aldehyde dehydrogenase domain-containing protein</fullName>
    </recommendedName>
</protein>
<name>A0A0L0P5F1_CANAR</name>
<dbReference type="GO" id="GO:0006081">
    <property type="term" value="P:aldehyde metabolic process"/>
    <property type="evidence" value="ECO:0007669"/>
    <property type="project" value="InterPro"/>
</dbReference>
<organism evidence="7 8">
    <name type="scientific">Candidozyma auris</name>
    <name type="common">Yeast</name>
    <name type="synonym">Candida auris</name>
    <dbReference type="NCBI Taxonomy" id="498019"/>
    <lineage>
        <taxon>Eukaryota</taxon>
        <taxon>Fungi</taxon>
        <taxon>Dikarya</taxon>
        <taxon>Ascomycota</taxon>
        <taxon>Saccharomycotina</taxon>
        <taxon>Pichiomycetes</taxon>
        <taxon>Metschnikowiaceae</taxon>
        <taxon>Candidozyma</taxon>
    </lineage>
</organism>
<dbReference type="SUPFAM" id="SSF53720">
    <property type="entry name" value="ALDH-like"/>
    <property type="match status" value="1"/>
</dbReference>
<dbReference type="VEuPathDB" id="FungiDB:QG37_02163"/>
<dbReference type="Gene3D" id="3.40.309.10">
    <property type="entry name" value="Aldehyde Dehydrogenase, Chain A, domain 2"/>
    <property type="match status" value="1"/>
</dbReference>
<comment type="caution">
    <text evidence="7">The sequence shown here is derived from an EMBL/GenBank/DDBJ whole genome shotgun (WGS) entry which is preliminary data.</text>
</comment>
<evidence type="ECO:0000256" key="2">
    <source>
        <dbReference type="ARBA" id="ARBA00023002"/>
    </source>
</evidence>
<feature type="region of interest" description="Disordered" evidence="5">
    <location>
        <begin position="80"/>
        <end position="101"/>
    </location>
</feature>
<reference evidence="8" key="1">
    <citation type="journal article" date="2015" name="BMC Genomics">
        <title>Draft genome of a commonly misdiagnosed multidrug resistant pathogen Candida auris.</title>
        <authorList>
            <person name="Chatterjee S."/>
            <person name="Alampalli S.V."/>
            <person name="Nageshan R.K."/>
            <person name="Chettiar S.T."/>
            <person name="Joshi S."/>
            <person name="Tatu U.S."/>
        </authorList>
    </citation>
    <scope>NUCLEOTIDE SEQUENCE [LARGE SCALE GENOMIC DNA]</scope>
    <source>
        <strain evidence="8">6684</strain>
    </source>
</reference>
<dbReference type="InterPro" id="IPR016160">
    <property type="entry name" value="Ald_DH_CS_CYS"/>
</dbReference>
<evidence type="ECO:0000256" key="3">
    <source>
        <dbReference type="PROSITE-ProRule" id="PRU10007"/>
    </source>
</evidence>
<dbReference type="VEuPathDB" id="FungiDB:CJI96_0001701"/>
<feature type="compositionally biased region" description="Low complexity" evidence="5">
    <location>
        <begin position="55"/>
        <end position="64"/>
    </location>
</feature>
<dbReference type="VEuPathDB" id="FungiDB:B9J08_003167"/>
<evidence type="ECO:0000256" key="5">
    <source>
        <dbReference type="SAM" id="MobiDB-lite"/>
    </source>
</evidence>
<dbReference type="InterPro" id="IPR016162">
    <property type="entry name" value="Ald_DH_N"/>
</dbReference>
<dbReference type="AlphaFoldDB" id="A0A0L0P5F1"/>
<dbReference type="PROSITE" id="PS00070">
    <property type="entry name" value="ALDEHYDE_DEHYDR_CYS"/>
    <property type="match status" value="1"/>
</dbReference>
<dbReference type="Pfam" id="PF00171">
    <property type="entry name" value="Aldedh"/>
    <property type="match status" value="1"/>
</dbReference>
<dbReference type="PROSITE" id="PS00687">
    <property type="entry name" value="ALDEHYDE_DEHYDR_GLU"/>
    <property type="match status" value="1"/>
</dbReference>
<dbReference type="InterPro" id="IPR016163">
    <property type="entry name" value="Ald_DH_C"/>
</dbReference>
<dbReference type="InterPro" id="IPR015590">
    <property type="entry name" value="Aldehyde_DH_dom"/>
</dbReference>
<feature type="active site" evidence="3">
    <location>
        <position position="318"/>
    </location>
</feature>
<dbReference type="GO" id="GO:0005737">
    <property type="term" value="C:cytoplasm"/>
    <property type="evidence" value="ECO:0007669"/>
    <property type="project" value="TreeGrafter"/>
</dbReference>
<feature type="region of interest" description="Disordered" evidence="5">
    <location>
        <begin position="55"/>
        <end position="74"/>
    </location>
</feature>
<comment type="similarity">
    <text evidence="1 4">Belongs to the aldehyde dehydrogenase family.</text>
</comment>
<dbReference type="GO" id="GO:0004029">
    <property type="term" value="F:aldehyde dehydrogenase (NAD+) activity"/>
    <property type="evidence" value="ECO:0007669"/>
    <property type="project" value="TreeGrafter"/>
</dbReference>
<sequence>MPIVSHRVFNQVAPPEHLKVAITEVQHNFIVMPSKNGNKAAAQAEKVAEKVEKAAASAAQTVEKNAPSAASVVSNESTAASSKAAGNAPKSVPKDADPRNVLDYTPQDEIVAKVAKLRSNFHTKRKTHSLQYRLNQLRNIYFAVKDNVDELAEALYKDFGRSHSETKNLEINPFLNELVHTMAHLHNWAKPEPVQHLPLIMKANPIYIERIPLGTVLVISPFNYPLFLALSSLVAAISGGNCVVLKVSEFNPHFAQLLTNLLTKVLDPDTFAMVNGAVPETTTLLDQRFDKIMYTGSTAVGTIIAKKAAETLTPVLLELGGKSPAFVLEDATDADLPIIARRLVWARFTNAGQTCVAVDYVLAHEKVKAKLVEHIVKVIKEDFYSGLDAKDPTYTHIIHLRAFENLSNMIAKSKGNVVVGGDTNAATRYISPTVIDNVDWDDSTMQQEIFGPILPILGYTDLELAVQEVINRHDTPLASYVFTSGPRDRNKNPQVDLIRTAIRSGGTIVNDALMHVSLANAPFGGIGQSGQGAYHGYYSFRAFTHERTTMEQKLAMDFTLKVRYPPYEEKKDNVLGAAMSQYNNKVWFGRTGNVNVNGPGLIWSVWHNLGGLRNLVLSFVSSL</sequence>
<feature type="domain" description="Aldehyde dehydrogenase" evidence="6">
    <location>
        <begin position="107"/>
        <end position="548"/>
    </location>
</feature>
<dbReference type="CDD" id="cd07135">
    <property type="entry name" value="ALDH_F14-YMR110C"/>
    <property type="match status" value="1"/>
</dbReference>
<dbReference type="FunFam" id="3.40.605.10:FF:000004">
    <property type="entry name" value="Aldehyde dehydrogenase"/>
    <property type="match status" value="1"/>
</dbReference>
<dbReference type="PANTHER" id="PTHR43570:SF16">
    <property type="entry name" value="ALDEHYDE DEHYDROGENASE TYPE III, ISOFORM Q"/>
    <property type="match status" value="1"/>
</dbReference>
<evidence type="ECO:0000313" key="7">
    <source>
        <dbReference type="EMBL" id="KNE01271.1"/>
    </source>
</evidence>
<gene>
    <name evidence="7" type="ORF">QG37_02163</name>
</gene>
<dbReference type="PANTHER" id="PTHR43570">
    <property type="entry name" value="ALDEHYDE DEHYDROGENASE"/>
    <property type="match status" value="1"/>
</dbReference>
<dbReference type="VEuPathDB" id="FungiDB:CJJ09_000939"/>
<dbReference type="InterPro" id="IPR016161">
    <property type="entry name" value="Ald_DH/histidinol_DH"/>
</dbReference>